<evidence type="ECO:0000256" key="2">
    <source>
        <dbReference type="ARBA" id="ARBA00022643"/>
    </source>
</evidence>
<dbReference type="SUPFAM" id="SSF51412">
    <property type="entry name" value="Inosine monophosphate dehydrogenase (IMPDH)"/>
    <property type="match status" value="1"/>
</dbReference>
<dbReference type="Proteomes" id="UP000235371">
    <property type="component" value="Unassembled WGS sequence"/>
</dbReference>
<dbReference type="GeneID" id="36588389"/>
<dbReference type="OrthoDB" id="2349068at2759"/>
<dbReference type="Pfam" id="PF03060">
    <property type="entry name" value="NMO"/>
    <property type="match status" value="1"/>
</dbReference>
<accession>A0A2J6T9M9</accession>
<organism evidence="4 5">
    <name type="scientific">Hyaloscypha bicolor E</name>
    <dbReference type="NCBI Taxonomy" id="1095630"/>
    <lineage>
        <taxon>Eukaryota</taxon>
        <taxon>Fungi</taxon>
        <taxon>Dikarya</taxon>
        <taxon>Ascomycota</taxon>
        <taxon>Pezizomycotina</taxon>
        <taxon>Leotiomycetes</taxon>
        <taxon>Helotiales</taxon>
        <taxon>Hyaloscyphaceae</taxon>
        <taxon>Hyaloscypha</taxon>
        <taxon>Hyaloscypha bicolor</taxon>
    </lineage>
</organism>
<dbReference type="RefSeq" id="XP_024736612.1">
    <property type="nucleotide sequence ID" value="XM_024880312.1"/>
</dbReference>
<evidence type="ECO:0000256" key="3">
    <source>
        <dbReference type="ARBA" id="ARBA00023002"/>
    </source>
</evidence>
<dbReference type="PANTHER" id="PTHR32332:SF34">
    <property type="entry name" value="2-NITROPROPANE DIOXYGENASE FAMILY, PUTATIVE-RELATED"/>
    <property type="match status" value="1"/>
</dbReference>
<evidence type="ECO:0000256" key="1">
    <source>
        <dbReference type="ARBA" id="ARBA00022630"/>
    </source>
</evidence>
<protein>
    <submittedName>
        <fullName evidence="4">Inosine monophosphate dehydrogenase</fullName>
    </submittedName>
</protein>
<dbReference type="CDD" id="cd04730">
    <property type="entry name" value="NPD_like"/>
    <property type="match status" value="1"/>
</dbReference>
<reference evidence="4 5" key="1">
    <citation type="submission" date="2016-04" db="EMBL/GenBank/DDBJ databases">
        <title>A degradative enzymes factory behind the ericoid mycorrhizal symbiosis.</title>
        <authorList>
            <consortium name="DOE Joint Genome Institute"/>
            <person name="Martino E."/>
            <person name="Morin E."/>
            <person name="Grelet G."/>
            <person name="Kuo A."/>
            <person name="Kohler A."/>
            <person name="Daghino S."/>
            <person name="Barry K."/>
            <person name="Choi C."/>
            <person name="Cichocki N."/>
            <person name="Clum A."/>
            <person name="Copeland A."/>
            <person name="Hainaut M."/>
            <person name="Haridas S."/>
            <person name="Labutti K."/>
            <person name="Lindquist E."/>
            <person name="Lipzen A."/>
            <person name="Khouja H.-R."/>
            <person name="Murat C."/>
            <person name="Ohm R."/>
            <person name="Olson A."/>
            <person name="Spatafora J."/>
            <person name="Veneault-Fourrey C."/>
            <person name="Henrissat B."/>
            <person name="Grigoriev I."/>
            <person name="Martin F."/>
            <person name="Perotto S."/>
        </authorList>
    </citation>
    <scope>NUCLEOTIDE SEQUENCE [LARGE SCALE GENOMIC DNA]</scope>
    <source>
        <strain evidence="4 5">E</strain>
    </source>
</reference>
<dbReference type="InterPro" id="IPR013785">
    <property type="entry name" value="Aldolase_TIM"/>
</dbReference>
<dbReference type="EMBL" id="KZ613813">
    <property type="protein sequence ID" value="PMD59708.1"/>
    <property type="molecule type" value="Genomic_DNA"/>
</dbReference>
<keyword evidence="2" id="KW-0288">FMN</keyword>
<keyword evidence="3" id="KW-0560">Oxidoreductase</keyword>
<dbReference type="Gene3D" id="3.20.20.70">
    <property type="entry name" value="Aldolase class I"/>
    <property type="match status" value="1"/>
</dbReference>
<dbReference type="AlphaFoldDB" id="A0A2J6T9M9"/>
<keyword evidence="1" id="KW-0285">Flavoprotein</keyword>
<dbReference type="GO" id="GO:0018580">
    <property type="term" value="F:nitronate monooxygenase activity"/>
    <property type="evidence" value="ECO:0007669"/>
    <property type="project" value="InterPro"/>
</dbReference>
<sequence length="349" mass="36351">MSTSFQEHYPWTGRPLIASAAMGGYAGPALATAVSRAGGIGFIGALRDVAILDQQLTSAKASLQNDDLKVASESTLPIGVGFLLFATPLDDASVVIGRHKPAIIWLACPAQEQDFGTWSKAMKKVSPSSRIWIQVASVSVALRVVSTCSPDVLVMQSSDAGGHGPFPGAGIVSLVPETRDALNRGGFSEIGVFAAGGMSDGRGVAAALACGADGVVMGTLFLASKEVELPAKEFREAILKTNDGGISTARSAVFDQLAGKSFWPSEYDGRAIAGASYKDFRSGVGIEEVQNRYAIAAKEAHKGFGEEVRAAIWAGSGIGLVTEVKTAGEIVTECRDLARLCLQKAIKCL</sequence>
<evidence type="ECO:0000313" key="4">
    <source>
        <dbReference type="EMBL" id="PMD59708.1"/>
    </source>
</evidence>
<keyword evidence="5" id="KW-1185">Reference proteome</keyword>
<evidence type="ECO:0000313" key="5">
    <source>
        <dbReference type="Proteomes" id="UP000235371"/>
    </source>
</evidence>
<gene>
    <name evidence="4" type="ORF">K444DRAFT_613254</name>
</gene>
<proteinExistence type="predicted"/>
<name>A0A2J6T9M9_9HELO</name>
<dbReference type="InParanoid" id="A0A2J6T9M9"/>
<dbReference type="PANTHER" id="PTHR32332">
    <property type="entry name" value="2-NITROPROPANE DIOXYGENASE"/>
    <property type="match status" value="1"/>
</dbReference>
<dbReference type="InterPro" id="IPR004136">
    <property type="entry name" value="NMO"/>
</dbReference>
<dbReference type="STRING" id="1095630.A0A2J6T9M9"/>